<sequence>METFIKKTKDTIISGIILSLPIFILIAIYQKLYGFLYGFGHKITAALGLHEVEGVDIAPILTSLLLIVALYVFGLLGRVSKIVNGKDWIENNVLTYIPTYSKYKATMMKKLQPGEDLRQPVFVEMAEGWKPGLLVHAEKQKATVFLPSTPDTDLGEVWVVDEAKVRQVNMTAKEFKTAVLLSGKGLKVEA</sequence>
<dbReference type="EMBL" id="NBWU01000001">
    <property type="protein sequence ID" value="PCE66224.1"/>
    <property type="molecule type" value="Genomic_DNA"/>
</dbReference>
<evidence type="ECO:0000313" key="3">
    <source>
        <dbReference type="Proteomes" id="UP000219559"/>
    </source>
</evidence>
<keyword evidence="1" id="KW-1133">Transmembrane helix</keyword>
<dbReference type="Proteomes" id="UP000219559">
    <property type="component" value="Unassembled WGS sequence"/>
</dbReference>
<dbReference type="OrthoDB" id="6399850at2"/>
<keyword evidence="3" id="KW-1185">Reference proteome</keyword>
<feature type="transmembrane region" description="Helical" evidence="1">
    <location>
        <begin position="12"/>
        <end position="29"/>
    </location>
</feature>
<evidence type="ECO:0000256" key="1">
    <source>
        <dbReference type="SAM" id="Phobius"/>
    </source>
</evidence>
<reference evidence="2 3" key="1">
    <citation type="submission" date="2017-04" db="EMBL/GenBank/DDBJ databases">
        <title>A new member of the family Flavobacteriaceae isolated from ascidians.</title>
        <authorList>
            <person name="Chen L."/>
        </authorList>
    </citation>
    <scope>NUCLEOTIDE SEQUENCE [LARGE SCALE GENOMIC DNA]</scope>
    <source>
        <strain evidence="2 3">HQA918</strain>
    </source>
</reference>
<feature type="transmembrane region" description="Helical" evidence="1">
    <location>
        <begin position="57"/>
        <end position="76"/>
    </location>
</feature>
<gene>
    <name evidence="2" type="ORF">B7P33_02690</name>
</gene>
<name>A0A2A4GE06_9FLAO</name>
<keyword evidence="1" id="KW-0472">Membrane</keyword>
<dbReference type="RefSeq" id="WP_097441746.1">
    <property type="nucleotide sequence ID" value="NZ_NBWU01000001.1"/>
</dbReference>
<accession>A0A2A4GE06</accession>
<evidence type="ECO:0000313" key="2">
    <source>
        <dbReference type="EMBL" id="PCE66224.1"/>
    </source>
</evidence>
<comment type="caution">
    <text evidence="2">The sequence shown here is derived from an EMBL/GenBank/DDBJ whole genome shotgun (WGS) entry which is preliminary data.</text>
</comment>
<keyword evidence="1" id="KW-0812">Transmembrane</keyword>
<protein>
    <recommendedName>
        <fullName evidence="4">DUF502 domain-containing protein</fullName>
    </recommendedName>
</protein>
<proteinExistence type="predicted"/>
<dbReference type="AlphaFoldDB" id="A0A2A4GE06"/>
<evidence type="ECO:0008006" key="4">
    <source>
        <dbReference type="Google" id="ProtNLM"/>
    </source>
</evidence>
<organism evidence="2 3">
    <name type="scientific">Sediminicola luteus</name>
    <dbReference type="NCBI Taxonomy" id="319238"/>
    <lineage>
        <taxon>Bacteria</taxon>
        <taxon>Pseudomonadati</taxon>
        <taxon>Bacteroidota</taxon>
        <taxon>Flavobacteriia</taxon>
        <taxon>Flavobacteriales</taxon>
        <taxon>Flavobacteriaceae</taxon>
        <taxon>Sediminicola</taxon>
    </lineage>
</organism>